<reference evidence="3" key="1">
    <citation type="submission" date="2015-03" db="EMBL/GenBank/DDBJ databases">
        <authorList>
            <consortium name="Pathogen Informatics"/>
        </authorList>
    </citation>
    <scope>NUCLEOTIDE SEQUENCE [LARGE SCALE GENOMIC DNA]</scope>
    <source>
        <strain evidence="3">N09902308</strain>
    </source>
</reference>
<feature type="region of interest" description="Disordered" evidence="1">
    <location>
        <begin position="1"/>
        <end position="37"/>
    </location>
</feature>
<dbReference type="Proteomes" id="UP000039021">
    <property type="component" value="Unassembled WGS sequence"/>
</dbReference>
<organism evidence="2 3">
    <name type="scientific">Mycobacterium tuberculosis</name>
    <dbReference type="NCBI Taxonomy" id="1773"/>
    <lineage>
        <taxon>Bacteria</taxon>
        <taxon>Bacillati</taxon>
        <taxon>Actinomycetota</taxon>
        <taxon>Actinomycetes</taxon>
        <taxon>Mycobacteriales</taxon>
        <taxon>Mycobacteriaceae</taxon>
        <taxon>Mycobacterium</taxon>
        <taxon>Mycobacterium tuberculosis complex</taxon>
    </lineage>
</organism>
<comment type="caution">
    <text evidence="2">The sequence shown here is derived from an EMBL/GenBank/DDBJ whole genome shotgun (WGS) entry which is preliminary data.</text>
</comment>
<evidence type="ECO:0000313" key="3">
    <source>
        <dbReference type="Proteomes" id="UP000039021"/>
    </source>
</evidence>
<sequence>MAHWLGETASSTALSGVGTLPKISRARAAVSRPKSPR</sequence>
<gene>
    <name evidence="2" type="ORF">ERS007739_03390</name>
</gene>
<dbReference type="AlphaFoldDB" id="A0A916LD20"/>
<evidence type="ECO:0000256" key="1">
    <source>
        <dbReference type="SAM" id="MobiDB-lite"/>
    </source>
</evidence>
<accession>A0A916LD20</accession>
<proteinExistence type="predicted"/>
<protein>
    <submittedName>
        <fullName evidence="2">Uncharacterized protein</fullName>
    </submittedName>
</protein>
<name>A0A916LD20_MYCTX</name>
<evidence type="ECO:0000313" key="2">
    <source>
        <dbReference type="EMBL" id="COZ09767.1"/>
    </source>
</evidence>
<dbReference type="EMBL" id="CSBK01001748">
    <property type="protein sequence ID" value="COZ09767.1"/>
    <property type="molecule type" value="Genomic_DNA"/>
</dbReference>